<dbReference type="SUPFAM" id="SSF56219">
    <property type="entry name" value="DNase I-like"/>
    <property type="match status" value="1"/>
</dbReference>
<dbReference type="AlphaFoldDB" id="A0A2W4ECI6"/>
<dbReference type="EMBL" id="PCDP01000038">
    <property type="protein sequence ID" value="PZM12226.1"/>
    <property type="molecule type" value="Genomic_DNA"/>
</dbReference>
<accession>A0A2W4ECI6</accession>
<keyword evidence="1" id="KW-0255">Endonuclease</keyword>
<gene>
    <name evidence="1" type="ORF">CPY51_19250</name>
</gene>
<dbReference type="InterPro" id="IPR036691">
    <property type="entry name" value="Endo/exonu/phosph_ase_sf"/>
</dbReference>
<reference evidence="1 2" key="1">
    <citation type="journal article" date="2018" name="Sci. Rep.">
        <title>Rhizobium tumorigenes sp. nov., a novel plant tumorigenic bacterium isolated from cane gall tumors on thornless blackberry.</title>
        <authorList>
            <person name="Kuzmanovi N."/>
            <person name="Smalla K."/>
            <person name="Gronow S."/>
            <person name="PuBawska J."/>
        </authorList>
    </citation>
    <scope>NUCLEOTIDE SEQUENCE [LARGE SCALE GENOMIC DNA]</scope>
    <source>
        <strain evidence="1 2">CCBAU 85046</strain>
    </source>
</reference>
<protein>
    <submittedName>
        <fullName evidence="1">Endonuclease</fullName>
    </submittedName>
</protein>
<comment type="caution">
    <text evidence="1">The sequence shown here is derived from an EMBL/GenBank/DDBJ whole genome shotgun (WGS) entry which is preliminary data.</text>
</comment>
<keyword evidence="1" id="KW-0378">Hydrolase</keyword>
<dbReference type="OrthoDB" id="8047712at2"/>
<dbReference type="Gene3D" id="3.60.10.10">
    <property type="entry name" value="Endonuclease/exonuclease/phosphatase"/>
    <property type="match status" value="1"/>
</dbReference>
<evidence type="ECO:0000313" key="1">
    <source>
        <dbReference type="EMBL" id="PZM12226.1"/>
    </source>
</evidence>
<proteinExistence type="predicted"/>
<dbReference type="GO" id="GO:0004519">
    <property type="term" value="F:endonuclease activity"/>
    <property type="evidence" value="ECO:0007669"/>
    <property type="project" value="UniProtKB-KW"/>
</dbReference>
<name>A0A2W4ECI6_9HYPH</name>
<keyword evidence="2" id="KW-1185">Reference proteome</keyword>
<dbReference type="Proteomes" id="UP000248925">
    <property type="component" value="Unassembled WGS sequence"/>
</dbReference>
<sequence>MIRKTVSDFEVLSHEERQSFRTLEKTFSVHDATIASLPCMNAVRTGGTPTSTAPLAFPFTVAAWNLERCLFAEESAAKLRTARAPLVLLSEMDEGMARTAQKDPTAIVAGELGMTYAYGVEFIELSLGSEIEHSFCSDNFNAKGFHGNAMMASTALKDPFLFRLPGEAVWFKDSNEQPRVGERCAIGATVETEEGPFVAVSVHLESVADGPYRERQMTALIDAVEAHAPGLPILIGGDFNTGNHTGGDFEADTLFAMAAGRGFERHGGPLSETSTRPSLITRFPERAMKLDWFLSRGLKISESHLVSSLNDEGKPLSDHDLVVCTVEGLG</sequence>
<dbReference type="RefSeq" id="WP_111161952.1">
    <property type="nucleotide sequence ID" value="NZ_PCDP01000038.1"/>
</dbReference>
<keyword evidence="1" id="KW-0540">Nuclease</keyword>
<organism evidence="1 2">
    <name type="scientific">Rhizobium tubonense</name>
    <dbReference type="NCBI Taxonomy" id="484088"/>
    <lineage>
        <taxon>Bacteria</taxon>
        <taxon>Pseudomonadati</taxon>
        <taxon>Pseudomonadota</taxon>
        <taxon>Alphaproteobacteria</taxon>
        <taxon>Hyphomicrobiales</taxon>
        <taxon>Rhizobiaceae</taxon>
        <taxon>Rhizobium/Agrobacterium group</taxon>
        <taxon>Rhizobium</taxon>
    </lineage>
</organism>
<evidence type="ECO:0000313" key="2">
    <source>
        <dbReference type="Proteomes" id="UP000248925"/>
    </source>
</evidence>